<keyword evidence="1" id="KW-1133">Transmembrane helix</keyword>
<sequence>MSTRLSLPNKQQAHTGVVYFSLFVSSIFWLGSDIYFLVNLAKIKNEEDDSSKEANCIKKSNSNSLSFEILFIILLLMMEFVFKYKLSSFLASFSGKSSNLIIVIVTGLLVLPTFISYNVIETYETRTYSISSLNSLIAFHSINLIIKVCIIAACFFPKFQNTKFIEFFKSTSLNYETSVAVRSSIEA</sequence>
<evidence type="ECO:0000256" key="1">
    <source>
        <dbReference type="SAM" id="Phobius"/>
    </source>
</evidence>
<name>A0A5E8CHZ7_9ZZZZ</name>
<feature type="transmembrane region" description="Helical" evidence="1">
    <location>
        <begin position="137"/>
        <end position="156"/>
    </location>
</feature>
<dbReference type="AlphaFoldDB" id="A0A5E8CHZ7"/>
<organism evidence="2">
    <name type="scientific">seawater metagenome</name>
    <dbReference type="NCBI Taxonomy" id="1561972"/>
    <lineage>
        <taxon>unclassified sequences</taxon>
        <taxon>metagenomes</taxon>
        <taxon>ecological metagenomes</taxon>
    </lineage>
</organism>
<protein>
    <submittedName>
        <fullName evidence="2">Uncharacterized protein</fullName>
    </submittedName>
</protein>
<keyword evidence="1" id="KW-0472">Membrane</keyword>
<gene>
    <name evidence="2" type="ORF">CPAV1605_421</name>
</gene>
<evidence type="ECO:0000313" key="2">
    <source>
        <dbReference type="EMBL" id="VVU94696.1"/>
    </source>
</evidence>
<dbReference type="EMBL" id="CABVLZ010000002">
    <property type="protein sequence ID" value="VVU94696.1"/>
    <property type="molecule type" value="Genomic_DNA"/>
</dbReference>
<accession>A0A5E8CHZ7</accession>
<proteinExistence type="predicted"/>
<reference evidence="2" key="1">
    <citation type="submission" date="2019-09" db="EMBL/GenBank/DDBJ databases">
        <authorList>
            <person name="Needham M D."/>
        </authorList>
    </citation>
    <scope>NUCLEOTIDE SEQUENCE</scope>
</reference>
<feature type="transmembrane region" description="Helical" evidence="1">
    <location>
        <begin position="16"/>
        <end position="38"/>
    </location>
</feature>
<feature type="transmembrane region" description="Helical" evidence="1">
    <location>
        <begin position="98"/>
        <end position="117"/>
    </location>
</feature>
<keyword evidence="1" id="KW-0812">Transmembrane</keyword>
<feature type="transmembrane region" description="Helical" evidence="1">
    <location>
        <begin position="69"/>
        <end position="86"/>
    </location>
</feature>